<evidence type="ECO:0000256" key="1">
    <source>
        <dbReference type="SAM" id="SignalP"/>
    </source>
</evidence>
<feature type="chain" id="PRO_5039892558" evidence="1">
    <location>
        <begin position="31"/>
        <end position="234"/>
    </location>
</feature>
<feature type="signal peptide" evidence="1">
    <location>
        <begin position="1"/>
        <end position="30"/>
    </location>
</feature>
<proteinExistence type="predicted"/>
<accession>A0A9J6Q573</accession>
<dbReference type="InterPro" id="IPR006315">
    <property type="entry name" value="OM_autotransptr_brl_dom"/>
</dbReference>
<gene>
    <name evidence="3" type="ORF">M8014_13340</name>
</gene>
<dbReference type="SUPFAM" id="SSF103515">
    <property type="entry name" value="Autotransporter"/>
    <property type="match status" value="1"/>
</dbReference>
<sequence>MMIKKISGHHAVTGLVSLFACLLSGHTAYAWQQEYIVSDTESNTTERYTWDADHRPRYEDILEERIRSSQNIPGLALKMPDTSPLDASGAMSVGWSIPIARHFTTGPVAGWHYDGSTPNMYNEFGDSVTTQSLVDPLWHASISTLGWRVDTRVGDVRPWAQISYNQQFGENQWKTQSGLGRIPSSTQYGNWMDVTVGADMLLNPHMAAYASMSQAENMTTGEDYLYTLGVSAKF</sequence>
<protein>
    <submittedName>
        <fullName evidence="3">Autotransporter domain-containing protein</fullName>
    </submittedName>
</protein>
<dbReference type="Gene3D" id="2.40.128.130">
    <property type="entry name" value="Autotransporter beta-domain"/>
    <property type="match status" value="1"/>
</dbReference>
<keyword evidence="4" id="KW-1185">Reference proteome</keyword>
<dbReference type="Pfam" id="PF03797">
    <property type="entry name" value="Autotransporter"/>
    <property type="match status" value="1"/>
</dbReference>
<dbReference type="RefSeq" id="WP_271282909.1">
    <property type="nucleotide sequence ID" value="NZ_JAMGZK010000050.1"/>
</dbReference>
<dbReference type="AlphaFoldDB" id="A0A9J6Q573"/>
<reference evidence="3" key="1">
    <citation type="submission" date="2022-05" db="EMBL/GenBank/DDBJ databases">
        <title>Description of a novel species of Leclercia; Leclercia tamurae and the Proposal for a Novel Genus Silvania gen. nov. Containing Two Novel Species Silvania hatchlandensis sp. nov. and Silvania confinis sp. nov. Isolated from the Rhizosphere of Oak.</title>
        <authorList>
            <person name="Maddock D.W."/>
            <person name="Brady C.L."/>
            <person name="Denman S."/>
            <person name="Arnold D."/>
        </authorList>
    </citation>
    <scope>NUCLEOTIDE SEQUENCE</scope>
    <source>
        <strain evidence="3">H19S6</strain>
    </source>
</reference>
<evidence type="ECO:0000313" key="3">
    <source>
        <dbReference type="EMBL" id="MCU6665323.1"/>
    </source>
</evidence>
<evidence type="ECO:0000259" key="2">
    <source>
        <dbReference type="Pfam" id="PF03797"/>
    </source>
</evidence>
<comment type="caution">
    <text evidence="3">The sequence shown here is derived from an EMBL/GenBank/DDBJ whole genome shotgun (WGS) entry which is preliminary data.</text>
</comment>
<dbReference type="InterPro" id="IPR005546">
    <property type="entry name" value="Autotransporte_beta"/>
</dbReference>
<organism evidence="3 4">
    <name type="scientific">Silvania hatchlandensis</name>
    <dbReference type="NCBI Taxonomy" id="2926469"/>
    <lineage>
        <taxon>Bacteria</taxon>
        <taxon>Pseudomonadati</taxon>
        <taxon>Pseudomonadota</taxon>
        <taxon>Gammaproteobacteria</taxon>
        <taxon>Enterobacterales</taxon>
        <taxon>Enterobacteriaceae</taxon>
        <taxon>Silvania</taxon>
    </lineage>
</organism>
<keyword evidence="1" id="KW-0732">Signal</keyword>
<dbReference type="NCBIfam" id="TIGR01414">
    <property type="entry name" value="autotrans_barl"/>
    <property type="match status" value="1"/>
</dbReference>
<evidence type="ECO:0000313" key="4">
    <source>
        <dbReference type="Proteomes" id="UP001063816"/>
    </source>
</evidence>
<feature type="domain" description="Autotransporter" evidence="2">
    <location>
        <begin position="88"/>
        <end position="212"/>
    </location>
</feature>
<dbReference type="EMBL" id="JAMGZK010000050">
    <property type="protein sequence ID" value="MCU6665323.1"/>
    <property type="molecule type" value="Genomic_DNA"/>
</dbReference>
<dbReference type="PROSITE" id="PS51257">
    <property type="entry name" value="PROKAR_LIPOPROTEIN"/>
    <property type="match status" value="1"/>
</dbReference>
<dbReference type="GO" id="GO:0019867">
    <property type="term" value="C:outer membrane"/>
    <property type="evidence" value="ECO:0007669"/>
    <property type="project" value="InterPro"/>
</dbReference>
<name>A0A9J6Q573_9ENTR</name>
<dbReference type="Proteomes" id="UP001063816">
    <property type="component" value="Unassembled WGS sequence"/>
</dbReference>
<dbReference type="InterPro" id="IPR036709">
    <property type="entry name" value="Autotransporte_beta_dom_sf"/>
</dbReference>